<reference evidence="3 4" key="1">
    <citation type="submission" date="2021-02" db="EMBL/GenBank/DDBJ databases">
        <title>Genome assembly of Pseudopithomyces chartarum.</title>
        <authorList>
            <person name="Jauregui R."/>
            <person name="Singh J."/>
            <person name="Voisey C."/>
        </authorList>
    </citation>
    <scope>NUCLEOTIDE SEQUENCE [LARGE SCALE GENOMIC DNA]</scope>
    <source>
        <strain evidence="3 4">AGR01</strain>
    </source>
</reference>
<dbReference type="PANTHER" id="PTHR28527">
    <property type="entry name" value="MATING-TYPE SWITCHING PROTEIN SWI2-RELATED"/>
    <property type="match status" value="1"/>
</dbReference>
<gene>
    <name evidence="3" type="ORF">GRF29_164g1101294</name>
</gene>
<keyword evidence="1" id="KW-0175">Coiled coil</keyword>
<protein>
    <submittedName>
        <fullName evidence="3">Uncharacterized protein</fullName>
    </submittedName>
</protein>
<accession>A0AAN6RCE9</accession>
<organism evidence="3 4">
    <name type="scientific">Pseudopithomyces chartarum</name>
    <dbReference type="NCBI Taxonomy" id="1892770"/>
    <lineage>
        <taxon>Eukaryota</taxon>
        <taxon>Fungi</taxon>
        <taxon>Dikarya</taxon>
        <taxon>Ascomycota</taxon>
        <taxon>Pezizomycotina</taxon>
        <taxon>Dothideomycetes</taxon>
        <taxon>Pleosporomycetidae</taxon>
        <taxon>Pleosporales</taxon>
        <taxon>Massarineae</taxon>
        <taxon>Didymosphaeriaceae</taxon>
        <taxon>Pseudopithomyces</taxon>
    </lineage>
</organism>
<dbReference type="PANTHER" id="PTHR28527:SF1">
    <property type="entry name" value="SWI5-DEPENDENT RECOMBINATION DNA REPAIR PROTEIN 1"/>
    <property type="match status" value="1"/>
</dbReference>
<sequence>MSTPQAKRRRLNEASKTLHKPFKSPFRTPLKPHNLRQNNDILSSSDPLEGGYPSLSPTKNKIIQERPVSDRQTPIVPTVTTGKPVLSQSNLPTPTRARTLRKEATPTKPGLAREIIQLRNDIQILSQAHTLATSTKDEDLVVLIGRWRTASRAAAEELFVTARDRVNRMGGVGAWKDREREQREWRANAEREEMEAEREKMQEAMEEARENGNFAEEAFEQYRDLAVGVDVEKEEDQETFKAAHDDSFTMDIMLKTLNIDLPLIGYNKDAQRWDG</sequence>
<proteinExistence type="predicted"/>
<feature type="compositionally biased region" description="Basic residues" evidence="2">
    <location>
        <begin position="1"/>
        <end position="10"/>
    </location>
</feature>
<feature type="region of interest" description="Disordered" evidence="2">
    <location>
        <begin position="1"/>
        <end position="92"/>
    </location>
</feature>
<dbReference type="GO" id="GO:0006310">
    <property type="term" value="P:DNA recombination"/>
    <property type="evidence" value="ECO:0007669"/>
    <property type="project" value="TreeGrafter"/>
</dbReference>
<comment type="caution">
    <text evidence="3">The sequence shown here is derived from an EMBL/GenBank/DDBJ whole genome shotgun (WGS) entry which is preliminary data.</text>
</comment>
<dbReference type="AlphaFoldDB" id="A0AAN6RCE9"/>
<evidence type="ECO:0000256" key="1">
    <source>
        <dbReference type="SAM" id="Coils"/>
    </source>
</evidence>
<feature type="compositionally biased region" description="Polar residues" evidence="2">
    <location>
        <begin position="35"/>
        <end position="46"/>
    </location>
</feature>
<dbReference type="EMBL" id="WVTA01000015">
    <property type="protein sequence ID" value="KAK3201934.1"/>
    <property type="molecule type" value="Genomic_DNA"/>
</dbReference>
<dbReference type="Proteomes" id="UP001280581">
    <property type="component" value="Unassembled WGS sequence"/>
</dbReference>
<dbReference type="Gene3D" id="6.10.140.1020">
    <property type="match status" value="1"/>
</dbReference>
<feature type="coiled-coil region" evidence="1">
    <location>
        <begin position="182"/>
        <end position="225"/>
    </location>
</feature>
<evidence type="ECO:0000313" key="4">
    <source>
        <dbReference type="Proteomes" id="UP001280581"/>
    </source>
</evidence>
<feature type="compositionally biased region" description="Polar residues" evidence="2">
    <location>
        <begin position="78"/>
        <end position="92"/>
    </location>
</feature>
<evidence type="ECO:0000256" key="2">
    <source>
        <dbReference type="SAM" id="MobiDB-lite"/>
    </source>
</evidence>
<name>A0AAN6RCE9_9PLEO</name>
<keyword evidence="4" id="KW-1185">Reference proteome</keyword>
<evidence type="ECO:0000313" key="3">
    <source>
        <dbReference type="EMBL" id="KAK3201934.1"/>
    </source>
</evidence>